<dbReference type="AlphaFoldDB" id="A0A2T3QGU3"/>
<proteinExistence type="predicted"/>
<protein>
    <submittedName>
        <fullName evidence="1">Uncharacterized phage protein</fullName>
    </submittedName>
</protein>
<organism evidence="1 2">
    <name type="scientific">Photobacterium damselae</name>
    <dbReference type="NCBI Taxonomy" id="38293"/>
    <lineage>
        <taxon>Bacteria</taxon>
        <taxon>Pseudomonadati</taxon>
        <taxon>Pseudomonadota</taxon>
        <taxon>Gammaproteobacteria</taxon>
        <taxon>Vibrionales</taxon>
        <taxon>Vibrionaceae</taxon>
        <taxon>Photobacterium</taxon>
    </lineage>
</organism>
<reference evidence="1 2" key="1">
    <citation type="submission" date="2018-06" db="EMBL/GenBank/DDBJ databases">
        <authorList>
            <consortium name="Pathogen Informatics"/>
            <person name="Doyle S."/>
        </authorList>
    </citation>
    <scope>NUCLEOTIDE SEQUENCE [LARGE SCALE GENOMIC DNA]</scope>
    <source>
        <strain evidence="1 2">NCTC11647</strain>
    </source>
</reference>
<dbReference type="RefSeq" id="WP_005299257.1">
    <property type="nucleotide sequence ID" value="NZ_PYOG01000022.1"/>
</dbReference>
<dbReference type="Proteomes" id="UP000251647">
    <property type="component" value="Unassembled WGS sequence"/>
</dbReference>
<sequence length="192" mass="21599">MKIETLLSKFDIKGINYGPSTGGGNPLLSAEEQLAVVGLCWHESPVGWLLLFVEGLRDVNALKQLQIATMGEALRLMEDWRGVYPEKAIKALCATAIAEATQQQGQICPECNGSAVVLSKCNHKRKCQCCKDGRIEWTQETRFAYFARTLPVTYNRFKRYLVVLNVLVEWLIDSRIIAVFSMKNKIAIEKSM</sequence>
<evidence type="ECO:0000313" key="1">
    <source>
        <dbReference type="EMBL" id="SPY28292.1"/>
    </source>
</evidence>
<dbReference type="EMBL" id="UATL01000001">
    <property type="protein sequence ID" value="SPY28292.1"/>
    <property type="molecule type" value="Genomic_DNA"/>
</dbReference>
<dbReference type="OrthoDB" id="5862020at2"/>
<accession>A0A2T3QGU3</accession>
<name>A0A2T3QGU3_PHODM</name>
<evidence type="ECO:0000313" key="2">
    <source>
        <dbReference type="Proteomes" id="UP000251647"/>
    </source>
</evidence>
<gene>
    <name evidence="1" type="ORF">NCTC11647_01381</name>
</gene>